<dbReference type="PRINTS" id="PR00453">
    <property type="entry name" value="VWFADOMAIN"/>
</dbReference>
<dbReference type="PANTHER" id="PTHR23220">
    <property type="entry name" value="INTEGRIN ALPHA"/>
    <property type="match status" value="1"/>
</dbReference>
<keyword evidence="6" id="KW-0677">Repeat</keyword>
<dbReference type="InterPro" id="IPR036465">
    <property type="entry name" value="vWFA_dom_sf"/>
</dbReference>
<dbReference type="GO" id="GO:0033627">
    <property type="term" value="P:cell adhesion mediated by integrin"/>
    <property type="evidence" value="ECO:0007669"/>
    <property type="project" value="TreeGrafter"/>
</dbReference>
<dbReference type="Pfam" id="PF08441">
    <property type="entry name" value="Integrin_A_Ig_1"/>
    <property type="match status" value="1"/>
</dbReference>
<accession>A0A3Q0FRG3</accession>
<dbReference type="InParanoid" id="A0A3Q0FRG3"/>
<dbReference type="GO" id="GO:0046872">
    <property type="term" value="F:metal ion binding"/>
    <property type="evidence" value="ECO:0007669"/>
    <property type="project" value="UniProtKB-KW"/>
</dbReference>
<name>A0A3Q0FRG3_ALLSI</name>
<dbReference type="Gene3D" id="2.130.10.130">
    <property type="entry name" value="Integrin alpha, N-terminal"/>
    <property type="match status" value="1"/>
</dbReference>
<keyword evidence="13 16" id="KW-0675">Receptor</keyword>
<dbReference type="InterPro" id="IPR000413">
    <property type="entry name" value="Integrin_alpha"/>
</dbReference>
<evidence type="ECO:0000256" key="2">
    <source>
        <dbReference type="ARBA" id="ARBA00008054"/>
    </source>
</evidence>
<dbReference type="GO" id="GO:0007160">
    <property type="term" value="P:cell-matrix adhesion"/>
    <property type="evidence" value="ECO:0007669"/>
    <property type="project" value="TreeGrafter"/>
</dbReference>
<evidence type="ECO:0000256" key="5">
    <source>
        <dbReference type="ARBA" id="ARBA00022729"/>
    </source>
</evidence>
<keyword evidence="14" id="KW-0325">Glycoprotein</keyword>
<dbReference type="PROSITE" id="PS50234">
    <property type="entry name" value="VWFA"/>
    <property type="match status" value="1"/>
</dbReference>
<dbReference type="InterPro" id="IPR013517">
    <property type="entry name" value="FG-GAP"/>
</dbReference>
<comment type="similarity">
    <text evidence="2 16">Belongs to the integrin alpha chain family.</text>
</comment>
<keyword evidence="3 16" id="KW-0812">Transmembrane</keyword>
<comment type="subcellular location">
    <subcellularLocation>
        <location evidence="1 16">Membrane</location>
        <topology evidence="1 16">Single-pass type I membrane protein</topology>
    </subcellularLocation>
</comment>
<feature type="repeat" description="FG-GAP" evidence="15">
    <location>
        <begin position="510"/>
        <end position="568"/>
    </location>
</feature>
<evidence type="ECO:0000259" key="18">
    <source>
        <dbReference type="PROSITE" id="PS50234"/>
    </source>
</evidence>
<dbReference type="SUPFAM" id="SSF69179">
    <property type="entry name" value="Integrin domains"/>
    <property type="match status" value="2"/>
</dbReference>
<evidence type="ECO:0000256" key="14">
    <source>
        <dbReference type="ARBA" id="ARBA00023180"/>
    </source>
</evidence>
<feature type="chain" id="PRO_5017845072" evidence="16">
    <location>
        <begin position="18"/>
        <end position="1118"/>
    </location>
</feature>
<keyword evidence="19" id="KW-1185">Reference proteome</keyword>
<dbReference type="Gene3D" id="3.40.50.410">
    <property type="entry name" value="von Willebrand factor, type A domain"/>
    <property type="match status" value="1"/>
</dbReference>
<dbReference type="InterPro" id="IPR013649">
    <property type="entry name" value="Integrin_alpha_Ig-like_1"/>
</dbReference>
<feature type="transmembrane region" description="Helical" evidence="16">
    <location>
        <begin position="1049"/>
        <end position="1071"/>
    </location>
</feature>
<dbReference type="Gene3D" id="2.60.40.1530">
    <property type="entry name" value="ntegrin, alpha v. Chain A, domain 4"/>
    <property type="match status" value="1"/>
</dbReference>
<keyword evidence="5 16" id="KW-0732">Signal</keyword>
<evidence type="ECO:0000256" key="11">
    <source>
        <dbReference type="ARBA" id="ARBA00023136"/>
    </source>
</evidence>
<dbReference type="PROSITE" id="PS00242">
    <property type="entry name" value="INTEGRIN_ALPHA"/>
    <property type="match status" value="1"/>
</dbReference>
<dbReference type="STRING" id="38654.A0A3Q0FRG3"/>
<keyword evidence="4" id="KW-0479">Metal-binding</keyword>
<evidence type="ECO:0000256" key="1">
    <source>
        <dbReference type="ARBA" id="ARBA00004479"/>
    </source>
</evidence>
<evidence type="ECO:0000256" key="10">
    <source>
        <dbReference type="ARBA" id="ARBA00023037"/>
    </source>
</evidence>
<dbReference type="Pfam" id="PF00092">
    <property type="entry name" value="VWA"/>
    <property type="match status" value="1"/>
</dbReference>
<dbReference type="Gene3D" id="2.60.40.1510">
    <property type="entry name" value="ntegrin, alpha v. Chain A, domain 3"/>
    <property type="match status" value="1"/>
</dbReference>
<evidence type="ECO:0000256" key="4">
    <source>
        <dbReference type="ARBA" id="ARBA00022723"/>
    </source>
</evidence>
<dbReference type="GO" id="GO:0008305">
    <property type="term" value="C:integrin complex"/>
    <property type="evidence" value="ECO:0007669"/>
    <property type="project" value="InterPro"/>
</dbReference>
<evidence type="ECO:0000256" key="16">
    <source>
        <dbReference type="RuleBase" id="RU003762"/>
    </source>
</evidence>
<dbReference type="AlphaFoldDB" id="A0A3Q0FRG3"/>
<evidence type="ECO:0000256" key="3">
    <source>
        <dbReference type="ARBA" id="ARBA00022692"/>
    </source>
</evidence>
<dbReference type="Gene3D" id="2.60.40.1460">
    <property type="entry name" value="Integrin domains. Chain A, domain 2"/>
    <property type="match status" value="1"/>
</dbReference>
<keyword evidence="7" id="KW-0106">Calcium</keyword>
<sequence length="1118" mass="122764">MAVPLALCLLLLGGARRGPAPTLGYNLDTAHPVVLAPDVGPSFGHQVLHFGNDRLVVGAPGDYNTTGHLYQCSVPTNSCEPVLVSGRLETPHLGMSLASDGTRLMACSPGLTQVCDRNLYLSGLCYLFTGSSLKDPREITPGYQQCLKGKVDLVFLFDGSNSMNQLQFSLICSFMVEVMEKLKNSTIHFAAVQFSSDVKTEFNFTQYTQNPNPRELLKNVKHMKWLTDTFKAIKYVADHVFTPESGARDDAKRVMIIITDGEASDNGDVIAAEKKKITRYIIGVGNNFGNINVTQFLTKFASQPSSEYVKVLESFEKLSGLFKEIQTKIYTIEGTSDKTSFHLELSSSGFSSHLSQGQILVGAVGADDWAGGFFDLEGDPGTPSTKETFVASPMHSKDSKDAAYLGYAMAMLRRGGRTVLGAGAPRHGHVGRVTLFQLNPHARHWNPIQDLSGEQIGSYFGGALAAVAGQEAEELLLVGAPMYVGRRHGGRTHGGRVTIYRWAQEQLKEAGQLEGVVGQLLGRFGAALGAVGDLNGDGWTDVAVGAPLEDDGSGAVYIFHGGQRGLHTPHSQRVRAADMDLGLKFLGQALDGGTDLDGDKLPDIAVGARGQVLVLRSRPIVRILPVMRFQMPEIPVRQVECSGDGGAWKDVVFGVYVCLNVTLDTPQYQDPIAANLRYQLEIDADRMKSRGVFANGMKITEGNITVTSDTSCIEQEVRIVNCVDDIITGIRVSLRFLLQKDEGGLGPYPVLNPLINSSWAEIPFEKNCGEDHICEADLRVRFSSDGPRDLLLSPVAELRLALDMWNHGEDAYQAGLRLRHPPGLSFRRATATQAGSQIRVSCDGLNTPDFPDLRVLVELLFDAARNSSWEEWLKIEAMASSNNDKNETLHPRVATLLIIAKGDPIPKTLVGVSWQVENLLQEAWPQPEMMAFVVLPRSLPASLAWKTYSVRRDRDEPCELKPENMPFLYSISQDCHVYLCRLGLIRSSVHIYVSGVLEAPLVIKNSSRSHIHTMLFLDFNHSRFRQWNNEFTHAKVQTEVEQVYVMNYLPVYIGSSVGGLVLLILIIIVLYKCGFFKRSYKDRMEEQEPSAKDGHGLGDGDEANGGKQPLEEGDFTTE</sequence>
<reference evidence="20" key="1">
    <citation type="submission" date="2025-08" db="UniProtKB">
        <authorList>
            <consortium name="RefSeq"/>
        </authorList>
    </citation>
    <scope>IDENTIFICATION</scope>
</reference>
<dbReference type="InterPro" id="IPR013519">
    <property type="entry name" value="Int_alpha_beta-p"/>
</dbReference>
<keyword evidence="11 16" id="KW-0472">Membrane</keyword>
<dbReference type="GO" id="GO:0007229">
    <property type="term" value="P:integrin-mediated signaling pathway"/>
    <property type="evidence" value="ECO:0007669"/>
    <property type="project" value="UniProtKB-KW"/>
</dbReference>
<evidence type="ECO:0000313" key="20">
    <source>
        <dbReference type="RefSeq" id="XP_025049914.1"/>
    </source>
</evidence>
<dbReference type="PRINTS" id="PR01185">
    <property type="entry name" value="INTEGRINA"/>
</dbReference>
<feature type="region of interest" description="Disordered" evidence="17">
    <location>
        <begin position="1086"/>
        <end position="1118"/>
    </location>
</feature>
<evidence type="ECO:0000256" key="8">
    <source>
        <dbReference type="ARBA" id="ARBA00022889"/>
    </source>
</evidence>
<dbReference type="SUPFAM" id="SSF53300">
    <property type="entry name" value="vWA-like"/>
    <property type="match status" value="1"/>
</dbReference>
<dbReference type="GeneID" id="102379989"/>
<evidence type="ECO:0000256" key="17">
    <source>
        <dbReference type="SAM" id="MobiDB-lite"/>
    </source>
</evidence>
<dbReference type="Gene3D" id="1.20.5.930">
    <property type="entry name" value="Bicelle-embedded integrin alpha(iib) transmembrane segment"/>
    <property type="match status" value="1"/>
</dbReference>
<dbReference type="PANTHER" id="PTHR23220:SF84">
    <property type="entry name" value="INTEGRIN ALPHA-L"/>
    <property type="match status" value="1"/>
</dbReference>
<feature type="repeat" description="FG-GAP" evidence="15">
    <location>
        <begin position="572"/>
        <end position="632"/>
    </location>
</feature>
<dbReference type="RefSeq" id="XP_025049914.1">
    <property type="nucleotide sequence ID" value="XM_025194129.1"/>
</dbReference>
<dbReference type="Pfam" id="PF00357">
    <property type="entry name" value="Integrin_alpha"/>
    <property type="match status" value="1"/>
</dbReference>
<dbReference type="GO" id="GO:0009897">
    <property type="term" value="C:external side of plasma membrane"/>
    <property type="evidence" value="ECO:0007669"/>
    <property type="project" value="TreeGrafter"/>
</dbReference>
<feature type="signal peptide" evidence="16">
    <location>
        <begin position="1"/>
        <end position="17"/>
    </location>
</feature>
<feature type="compositionally biased region" description="Basic and acidic residues" evidence="17">
    <location>
        <begin position="1086"/>
        <end position="1098"/>
    </location>
</feature>
<organism evidence="19 20">
    <name type="scientific">Alligator sinensis</name>
    <name type="common">Chinese alligator</name>
    <dbReference type="NCBI Taxonomy" id="38654"/>
    <lineage>
        <taxon>Eukaryota</taxon>
        <taxon>Metazoa</taxon>
        <taxon>Chordata</taxon>
        <taxon>Craniata</taxon>
        <taxon>Vertebrata</taxon>
        <taxon>Euteleostomi</taxon>
        <taxon>Archelosauria</taxon>
        <taxon>Archosauria</taxon>
        <taxon>Crocodylia</taxon>
        <taxon>Alligatoridae</taxon>
        <taxon>Alligatorinae</taxon>
        <taxon>Alligator</taxon>
    </lineage>
</organism>
<dbReference type="InterPro" id="IPR048285">
    <property type="entry name" value="Integrin_alpha_Ig-like_2"/>
</dbReference>
<dbReference type="SMART" id="SM00327">
    <property type="entry name" value="VWA"/>
    <property type="match status" value="1"/>
</dbReference>
<dbReference type="Pfam" id="PF01839">
    <property type="entry name" value="FG-GAP"/>
    <property type="match status" value="1"/>
</dbReference>
<evidence type="ECO:0000256" key="13">
    <source>
        <dbReference type="ARBA" id="ARBA00023170"/>
    </source>
</evidence>
<evidence type="ECO:0000256" key="7">
    <source>
        <dbReference type="ARBA" id="ARBA00022837"/>
    </source>
</evidence>
<proteinExistence type="inferred from homology"/>
<dbReference type="InterPro" id="IPR002035">
    <property type="entry name" value="VWF_A"/>
</dbReference>
<dbReference type="Proteomes" id="UP000189705">
    <property type="component" value="Unplaced"/>
</dbReference>
<protein>
    <submittedName>
        <fullName evidence="20">LOW QUALITY PROTEIN: integrin alpha-L</fullName>
    </submittedName>
</protein>
<gene>
    <name evidence="20" type="primary">LOC102379989</name>
</gene>
<evidence type="ECO:0000313" key="19">
    <source>
        <dbReference type="Proteomes" id="UP000189705"/>
    </source>
</evidence>
<feature type="repeat" description="FG-GAP" evidence="15">
    <location>
        <begin position="446"/>
        <end position="509"/>
    </location>
</feature>
<evidence type="ECO:0000256" key="9">
    <source>
        <dbReference type="ARBA" id="ARBA00022989"/>
    </source>
</evidence>
<dbReference type="Pfam" id="PF20805">
    <property type="entry name" value="Integrin_A_Ig_2"/>
    <property type="match status" value="1"/>
</dbReference>
<feature type="repeat" description="FG-GAP" evidence="15">
    <location>
        <begin position="79"/>
        <end position="137"/>
    </location>
</feature>
<keyword evidence="8 16" id="KW-0130">Cell adhesion</keyword>
<evidence type="ECO:0000256" key="15">
    <source>
        <dbReference type="PROSITE-ProRule" id="PRU00803"/>
    </source>
</evidence>
<keyword evidence="10 16" id="KW-0401">Integrin</keyword>
<keyword evidence="9 16" id="KW-1133">Transmembrane helix</keyword>
<dbReference type="SMART" id="SM00191">
    <property type="entry name" value="Int_alpha"/>
    <property type="match status" value="5"/>
</dbReference>
<dbReference type="KEGG" id="asn:102379989"/>
<feature type="domain" description="VWFA" evidence="18">
    <location>
        <begin position="152"/>
        <end position="325"/>
    </location>
</feature>
<dbReference type="GO" id="GO:0005178">
    <property type="term" value="F:integrin binding"/>
    <property type="evidence" value="ECO:0007669"/>
    <property type="project" value="TreeGrafter"/>
</dbReference>
<dbReference type="InterPro" id="IPR028994">
    <property type="entry name" value="Integrin_alpha_N"/>
</dbReference>
<dbReference type="GO" id="GO:0098609">
    <property type="term" value="P:cell-cell adhesion"/>
    <property type="evidence" value="ECO:0007669"/>
    <property type="project" value="TreeGrafter"/>
</dbReference>
<evidence type="ECO:0000256" key="6">
    <source>
        <dbReference type="ARBA" id="ARBA00022737"/>
    </source>
</evidence>
<evidence type="ECO:0000256" key="12">
    <source>
        <dbReference type="ARBA" id="ARBA00023157"/>
    </source>
</evidence>
<dbReference type="InterPro" id="IPR032695">
    <property type="entry name" value="Integrin_dom_sf"/>
</dbReference>
<dbReference type="InterPro" id="IPR018184">
    <property type="entry name" value="Integrin_alpha_C_CS"/>
</dbReference>
<keyword evidence="12" id="KW-1015">Disulfide bond</keyword>
<dbReference type="SUPFAM" id="SSF69318">
    <property type="entry name" value="Integrin alpha N-terminal domain"/>
    <property type="match status" value="1"/>
</dbReference>
<dbReference type="PROSITE" id="PS51470">
    <property type="entry name" value="FG_GAP"/>
    <property type="match status" value="4"/>
</dbReference>